<feature type="transmembrane region" description="Helical" evidence="14">
    <location>
        <begin position="168"/>
        <end position="190"/>
    </location>
</feature>
<evidence type="ECO:0000256" key="11">
    <source>
        <dbReference type="ARBA" id="ARBA00022989"/>
    </source>
</evidence>
<evidence type="ECO:0000256" key="3">
    <source>
        <dbReference type="ARBA" id="ARBA00012438"/>
    </source>
</evidence>
<dbReference type="InterPro" id="IPR029151">
    <property type="entry name" value="Sensor-like_sf"/>
</dbReference>
<keyword evidence="10" id="KW-0067">ATP-binding</keyword>
<evidence type="ECO:0000256" key="14">
    <source>
        <dbReference type="SAM" id="Phobius"/>
    </source>
</evidence>
<dbReference type="SMART" id="SM00387">
    <property type="entry name" value="HATPase_c"/>
    <property type="match status" value="1"/>
</dbReference>
<keyword evidence="13 14" id="KW-0472">Membrane</keyword>
<dbReference type="GO" id="GO:0006355">
    <property type="term" value="P:regulation of DNA-templated transcription"/>
    <property type="evidence" value="ECO:0007669"/>
    <property type="project" value="InterPro"/>
</dbReference>
<feature type="transmembrane region" description="Helical" evidence="14">
    <location>
        <begin position="7"/>
        <end position="30"/>
    </location>
</feature>
<keyword evidence="8" id="KW-0547">Nucleotide-binding</keyword>
<evidence type="ECO:0000256" key="4">
    <source>
        <dbReference type="ARBA" id="ARBA00022475"/>
    </source>
</evidence>
<dbReference type="InterPro" id="IPR003594">
    <property type="entry name" value="HATPase_dom"/>
</dbReference>
<reference evidence="16 17" key="1">
    <citation type="journal article" date="2014" name="Genome Announc.">
        <title>Genome Sequence of Bacillus simplex Strain P558, Isolated from a Human Fecal Sample.</title>
        <authorList>
            <person name="Croce O."/>
            <person name="Hugon P."/>
            <person name="Lagier J.C."/>
            <person name="Bibi F."/>
            <person name="Robert C."/>
            <person name="Azhar E.I."/>
            <person name="Raoult D."/>
            <person name="Fournier P.E."/>
        </authorList>
    </citation>
    <scope>NUCLEOTIDE SEQUENCE [LARGE SCALE GENOMIC DNA]</scope>
    <source>
        <strain evidence="16 17">P558</strain>
    </source>
</reference>
<dbReference type="Pfam" id="PF17203">
    <property type="entry name" value="sCache_3_2"/>
    <property type="match status" value="1"/>
</dbReference>
<keyword evidence="9 16" id="KW-0418">Kinase</keyword>
<name>A0AAN2PCX8_9BACI</name>
<dbReference type="SMART" id="SM00091">
    <property type="entry name" value="PAS"/>
    <property type="match status" value="1"/>
</dbReference>
<dbReference type="InterPro" id="IPR013767">
    <property type="entry name" value="PAS_fold"/>
</dbReference>
<protein>
    <recommendedName>
        <fullName evidence="3">histidine kinase</fullName>
        <ecNumber evidence="3">2.7.13.3</ecNumber>
    </recommendedName>
</protein>
<evidence type="ECO:0000259" key="15">
    <source>
        <dbReference type="PROSITE" id="PS50109"/>
    </source>
</evidence>
<evidence type="ECO:0000256" key="2">
    <source>
        <dbReference type="ARBA" id="ARBA00004651"/>
    </source>
</evidence>
<keyword evidence="6" id="KW-0808">Transferase</keyword>
<dbReference type="RefSeq" id="WP_072272271.1">
    <property type="nucleotide sequence ID" value="NZ_CCXW01000001.1"/>
</dbReference>
<evidence type="ECO:0000256" key="8">
    <source>
        <dbReference type="ARBA" id="ARBA00022741"/>
    </source>
</evidence>
<organism evidence="16 17">
    <name type="scientific">Peribacillus simplex</name>
    <dbReference type="NCBI Taxonomy" id="1478"/>
    <lineage>
        <taxon>Bacteria</taxon>
        <taxon>Bacillati</taxon>
        <taxon>Bacillota</taxon>
        <taxon>Bacilli</taxon>
        <taxon>Bacillales</taxon>
        <taxon>Bacillaceae</taxon>
        <taxon>Peribacillus</taxon>
    </lineage>
</organism>
<dbReference type="AlphaFoldDB" id="A0AAN2PCX8"/>
<evidence type="ECO:0000256" key="1">
    <source>
        <dbReference type="ARBA" id="ARBA00000085"/>
    </source>
</evidence>
<accession>A0AAN2PCX8</accession>
<keyword evidence="12" id="KW-0902">Two-component regulatory system</keyword>
<feature type="domain" description="Histidine kinase" evidence="15">
    <location>
        <begin position="330"/>
        <end position="526"/>
    </location>
</feature>
<evidence type="ECO:0000256" key="13">
    <source>
        <dbReference type="ARBA" id="ARBA00023136"/>
    </source>
</evidence>
<dbReference type="InterPro" id="IPR036890">
    <property type="entry name" value="HATPase_C_sf"/>
</dbReference>
<dbReference type="EMBL" id="CCXW01000001">
    <property type="protein sequence ID" value="CEG30302.1"/>
    <property type="molecule type" value="Genomic_DNA"/>
</dbReference>
<comment type="catalytic activity">
    <reaction evidence="1">
        <text>ATP + protein L-histidine = ADP + protein N-phospho-L-histidine.</text>
        <dbReference type="EC" id="2.7.13.3"/>
    </reaction>
</comment>
<dbReference type="InterPro" id="IPR033463">
    <property type="entry name" value="sCache_3"/>
</dbReference>
<dbReference type="InterPro" id="IPR035965">
    <property type="entry name" value="PAS-like_dom_sf"/>
</dbReference>
<evidence type="ECO:0000313" key="16">
    <source>
        <dbReference type="EMBL" id="CEG30302.1"/>
    </source>
</evidence>
<comment type="subcellular location">
    <subcellularLocation>
        <location evidence="2">Cell membrane</location>
        <topology evidence="2">Multi-pass membrane protein</topology>
    </subcellularLocation>
</comment>
<dbReference type="InterPro" id="IPR005467">
    <property type="entry name" value="His_kinase_dom"/>
</dbReference>
<dbReference type="Proteomes" id="UP000182110">
    <property type="component" value="Unassembled WGS sequence"/>
</dbReference>
<keyword evidence="11 14" id="KW-1133">Transmembrane helix</keyword>
<dbReference type="PANTHER" id="PTHR43547:SF3">
    <property type="entry name" value="SENSOR PROTEIN CITS"/>
    <property type="match status" value="1"/>
</dbReference>
<dbReference type="SUPFAM" id="SSF55874">
    <property type="entry name" value="ATPase domain of HSP90 chaperone/DNA topoisomerase II/histidine kinase"/>
    <property type="match status" value="1"/>
</dbReference>
<gene>
    <name evidence="16" type="ORF">BN1180_00402</name>
</gene>
<keyword evidence="17" id="KW-1185">Reference proteome</keyword>
<sequence>MRLHTKLMLGICTLIILMGGIFEVIFINILENNLKQETGEKALSVAQTISLLPEIKQAFRTDHPSVIIQPIAERIRRQIDAEFIVIGDENETRLSHPNPDLIGKKMVGGDNAEVWDGKSIITESTGTLGPSIRGKSPIIANEKVIGVVSVGYLQDDIEKEVSSIQRKIVLIISFILIGGLLVAFFISFNIKKAILGLEPKEIAWMFQEKHAILESIHEGIIAIDVHGKITVVNETAHKILHIPKDVMLRGQKIEEVITHTHLLDVVSTARAEYDQEFMIDGEVFLASRIPILNGQGEIIGAVASLRNKSELSNLLQELSHVKAYAEGLRAQTHEYSNRLYTLLGLIQLGSYKEAMDFISKEVDVTQGFLHFLMKEVPDPIIAGFILGKVSLASELKIDFTIDRESSFKDIPSEIDRDLLVTIIGNLINNAFEAVRENEREEKRVSLFVTDLGEELIIEVEDNGKGMSSEVTELIFRNGFTTKSHQTNSGIGLSLVQEAIDGLGGYITFSTKEGEYTIFTVAIPKDRGGLNDGPSRYRSSDRRG</sequence>
<dbReference type="Gene3D" id="3.30.565.10">
    <property type="entry name" value="Histidine kinase-like ATPase, C-terminal domain"/>
    <property type="match status" value="1"/>
</dbReference>
<dbReference type="CDD" id="cd00130">
    <property type="entry name" value="PAS"/>
    <property type="match status" value="1"/>
</dbReference>
<dbReference type="GO" id="GO:0005886">
    <property type="term" value="C:plasma membrane"/>
    <property type="evidence" value="ECO:0007669"/>
    <property type="project" value="UniProtKB-SubCell"/>
</dbReference>
<dbReference type="EC" id="2.7.13.3" evidence="3"/>
<evidence type="ECO:0000313" key="17">
    <source>
        <dbReference type="Proteomes" id="UP000182110"/>
    </source>
</evidence>
<dbReference type="Pfam" id="PF00989">
    <property type="entry name" value="PAS"/>
    <property type="match status" value="1"/>
</dbReference>
<dbReference type="PROSITE" id="PS50109">
    <property type="entry name" value="HIS_KIN"/>
    <property type="match status" value="1"/>
</dbReference>
<dbReference type="PANTHER" id="PTHR43547">
    <property type="entry name" value="TWO-COMPONENT HISTIDINE KINASE"/>
    <property type="match status" value="1"/>
</dbReference>
<dbReference type="GO" id="GO:0005524">
    <property type="term" value="F:ATP binding"/>
    <property type="evidence" value="ECO:0007669"/>
    <property type="project" value="UniProtKB-KW"/>
</dbReference>
<dbReference type="SUPFAM" id="SSF55785">
    <property type="entry name" value="PYP-like sensor domain (PAS domain)"/>
    <property type="match status" value="1"/>
</dbReference>
<dbReference type="Gene3D" id="3.30.450.20">
    <property type="entry name" value="PAS domain"/>
    <property type="match status" value="2"/>
</dbReference>
<dbReference type="InterPro" id="IPR004358">
    <property type="entry name" value="Sig_transdc_His_kin-like_C"/>
</dbReference>
<dbReference type="SUPFAM" id="SSF55890">
    <property type="entry name" value="Sporulation response regulatory protein Spo0B"/>
    <property type="match status" value="1"/>
</dbReference>
<dbReference type="Pfam" id="PF02518">
    <property type="entry name" value="HATPase_c"/>
    <property type="match status" value="1"/>
</dbReference>
<dbReference type="InterPro" id="IPR000014">
    <property type="entry name" value="PAS"/>
</dbReference>
<dbReference type="InterPro" id="IPR016120">
    <property type="entry name" value="Sig_transdc_His_kin_SpoOB"/>
</dbReference>
<dbReference type="GO" id="GO:0000155">
    <property type="term" value="F:phosphorelay sensor kinase activity"/>
    <property type="evidence" value="ECO:0007669"/>
    <property type="project" value="InterPro"/>
</dbReference>
<evidence type="ECO:0000256" key="9">
    <source>
        <dbReference type="ARBA" id="ARBA00022777"/>
    </source>
</evidence>
<evidence type="ECO:0000256" key="7">
    <source>
        <dbReference type="ARBA" id="ARBA00022692"/>
    </source>
</evidence>
<keyword evidence="7 14" id="KW-0812">Transmembrane</keyword>
<keyword evidence="5" id="KW-0597">Phosphoprotein</keyword>
<evidence type="ECO:0000256" key="10">
    <source>
        <dbReference type="ARBA" id="ARBA00022840"/>
    </source>
</evidence>
<keyword evidence="4" id="KW-1003">Cell membrane</keyword>
<dbReference type="SUPFAM" id="SSF103190">
    <property type="entry name" value="Sensory domain-like"/>
    <property type="match status" value="1"/>
</dbReference>
<evidence type="ECO:0000256" key="12">
    <source>
        <dbReference type="ARBA" id="ARBA00023012"/>
    </source>
</evidence>
<comment type="caution">
    <text evidence="16">The sequence shown here is derived from an EMBL/GenBank/DDBJ whole genome shotgun (WGS) entry which is preliminary data.</text>
</comment>
<evidence type="ECO:0000256" key="6">
    <source>
        <dbReference type="ARBA" id="ARBA00022679"/>
    </source>
</evidence>
<dbReference type="Gene3D" id="1.10.287.130">
    <property type="match status" value="1"/>
</dbReference>
<evidence type="ECO:0000256" key="5">
    <source>
        <dbReference type="ARBA" id="ARBA00022553"/>
    </source>
</evidence>
<dbReference type="PRINTS" id="PR00344">
    <property type="entry name" value="BCTRLSENSOR"/>
</dbReference>
<dbReference type="FunFam" id="3.30.450.20:FF:000018">
    <property type="entry name" value="Sensor histidine kinase DcuS"/>
    <property type="match status" value="1"/>
</dbReference>
<proteinExistence type="predicted"/>